<dbReference type="PANTHER" id="PTHR15469:SF0">
    <property type="entry name" value="NADH DEHYDROGENASE [UBIQUINONE] 1 BETA SUBCOMPLEX SUBUNIT 4"/>
    <property type="match status" value="1"/>
</dbReference>
<keyword evidence="5" id="KW-0679">Respiratory chain</keyword>
<evidence type="ECO:0000256" key="6">
    <source>
        <dbReference type="ARBA" id="ARBA00022692"/>
    </source>
</evidence>
<dbReference type="InterPro" id="IPR009866">
    <property type="entry name" value="NADH_UbQ_OxRdtase_NDUFB4_su"/>
</dbReference>
<dbReference type="Pfam" id="PF07225">
    <property type="entry name" value="NDUF_B4"/>
    <property type="match status" value="1"/>
</dbReference>
<evidence type="ECO:0000256" key="5">
    <source>
        <dbReference type="ARBA" id="ARBA00022660"/>
    </source>
</evidence>
<keyword evidence="11 14" id="KW-0472">Membrane</keyword>
<proteinExistence type="inferred from homology"/>
<comment type="similarity">
    <text evidence="2">Belongs to the complex I NDUFB4 subunit family.</text>
</comment>
<evidence type="ECO:0000256" key="12">
    <source>
        <dbReference type="ARBA" id="ARBA00030212"/>
    </source>
</evidence>
<dbReference type="EMBL" id="CAKKLH010000246">
    <property type="protein sequence ID" value="CAH0106967.1"/>
    <property type="molecule type" value="Genomic_DNA"/>
</dbReference>
<evidence type="ECO:0000256" key="13">
    <source>
        <dbReference type="ARBA" id="ARBA00030987"/>
    </source>
</evidence>
<comment type="caution">
    <text evidence="15">The sequence shown here is derived from an EMBL/GenBank/DDBJ whole genome shotgun (WGS) entry which is preliminary data.</text>
</comment>
<dbReference type="Proteomes" id="UP000789390">
    <property type="component" value="Unassembled WGS sequence"/>
</dbReference>
<sequence>MADKQGKGIPILPEAEAVAARAKLRDALKAEFRKQITHPYRLSEPGYIFDPAIQRFSSMKVSNFDYFKATPKTTQYGLVPVVGMVLGLAWLCQVKRNETENKLRTGQVSYADRMFKFN</sequence>
<feature type="transmembrane region" description="Helical" evidence="14">
    <location>
        <begin position="76"/>
        <end position="94"/>
    </location>
</feature>
<evidence type="ECO:0000256" key="3">
    <source>
        <dbReference type="ARBA" id="ARBA00018681"/>
    </source>
</evidence>
<accession>A0A8J2WJM3</accession>
<name>A0A8J2WJM3_9CRUS</name>
<keyword evidence="16" id="KW-1185">Reference proteome</keyword>
<dbReference type="AlphaFoldDB" id="A0A8J2WJM3"/>
<reference evidence="15" key="1">
    <citation type="submission" date="2021-11" db="EMBL/GenBank/DDBJ databases">
        <authorList>
            <person name="Schell T."/>
        </authorList>
    </citation>
    <scope>NUCLEOTIDE SEQUENCE</scope>
    <source>
        <strain evidence="15">M5</strain>
    </source>
</reference>
<keyword evidence="7" id="KW-0999">Mitochondrion inner membrane</keyword>
<evidence type="ECO:0000256" key="4">
    <source>
        <dbReference type="ARBA" id="ARBA00022448"/>
    </source>
</evidence>
<keyword evidence="6 14" id="KW-0812">Transmembrane</keyword>
<keyword evidence="4" id="KW-0813">Transport</keyword>
<gene>
    <name evidence="15" type="ORF">DGAL_LOCUS10186</name>
</gene>
<evidence type="ECO:0000256" key="14">
    <source>
        <dbReference type="SAM" id="Phobius"/>
    </source>
</evidence>
<organism evidence="15 16">
    <name type="scientific">Daphnia galeata</name>
    <dbReference type="NCBI Taxonomy" id="27404"/>
    <lineage>
        <taxon>Eukaryota</taxon>
        <taxon>Metazoa</taxon>
        <taxon>Ecdysozoa</taxon>
        <taxon>Arthropoda</taxon>
        <taxon>Crustacea</taxon>
        <taxon>Branchiopoda</taxon>
        <taxon>Diplostraca</taxon>
        <taxon>Cladocera</taxon>
        <taxon>Anomopoda</taxon>
        <taxon>Daphniidae</taxon>
        <taxon>Daphnia</taxon>
    </lineage>
</organism>
<keyword evidence="8" id="KW-0249">Electron transport</keyword>
<evidence type="ECO:0000313" key="16">
    <source>
        <dbReference type="Proteomes" id="UP000789390"/>
    </source>
</evidence>
<evidence type="ECO:0000256" key="9">
    <source>
        <dbReference type="ARBA" id="ARBA00022989"/>
    </source>
</evidence>
<evidence type="ECO:0000256" key="10">
    <source>
        <dbReference type="ARBA" id="ARBA00023128"/>
    </source>
</evidence>
<comment type="subcellular location">
    <subcellularLocation>
        <location evidence="1">Mitochondrion inner membrane</location>
        <topology evidence="1">Single-pass membrane protein</topology>
    </subcellularLocation>
</comment>
<keyword evidence="10" id="KW-0496">Mitochondrion</keyword>
<evidence type="ECO:0000256" key="2">
    <source>
        <dbReference type="ARBA" id="ARBA00007260"/>
    </source>
</evidence>
<protein>
    <recommendedName>
        <fullName evidence="3">NADH dehydrogenase [ubiquinone] 1 beta subcomplex subunit 4</fullName>
    </recommendedName>
    <alternativeName>
        <fullName evidence="12">Complex I-B15</fullName>
    </alternativeName>
    <alternativeName>
        <fullName evidence="13">NADH-ubiquinone oxidoreductase B15 subunit</fullName>
    </alternativeName>
</protein>
<dbReference type="GO" id="GO:0005743">
    <property type="term" value="C:mitochondrial inner membrane"/>
    <property type="evidence" value="ECO:0007669"/>
    <property type="project" value="UniProtKB-SubCell"/>
</dbReference>
<keyword evidence="9 14" id="KW-1133">Transmembrane helix</keyword>
<evidence type="ECO:0000313" key="15">
    <source>
        <dbReference type="EMBL" id="CAH0106967.1"/>
    </source>
</evidence>
<evidence type="ECO:0000256" key="11">
    <source>
        <dbReference type="ARBA" id="ARBA00023136"/>
    </source>
</evidence>
<evidence type="ECO:0000256" key="7">
    <source>
        <dbReference type="ARBA" id="ARBA00022792"/>
    </source>
</evidence>
<dbReference type="PANTHER" id="PTHR15469">
    <property type="entry name" value="NADH-UBIQUINONE OXIDOREDUCTASE B15 SUBUNIT"/>
    <property type="match status" value="1"/>
</dbReference>
<evidence type="ECO:0000256" key="1">
    <source>
        <dbReference type="ARBA" id="ARBA00004434"/>
    </source>
</evidence>
<evidence type="ECO:0000256" key="8">
    <source>
        <dbReference type="ARBA" id="ARBA00022982"/>
    </source>
</evidence>
<dbReference type="OrthoDB" id="5818798at2759"/>